<dbReference type="Gene3D" id="1.50.40.10">
    <property type="entry name" value="Mitochondrial carrier domain"/>
    <property type="match status" value="2"/>
</dbReference>
<dbReference type="PANTHER" id="PTHR45671">
    <property type="entry name" value="SOLUTE CARRIER FAMILY 25 (MITOCHONDRIAL CARRIER PHOSPHATE CARRIER), MEMBER 3, LIKE-RELATED-RELATED"/>
    <property type="match status" value="1"/>
</dbReference>
<evidence type="ECO:0000256" key="4">
    <source>
        <dbReference type="ARBA" id="ARBA00022692"/>
    </source>
</evidence>
<feature type="region of interest" description="Disordered" evidence="11">
    <location>
        <begin position="22"/>
        <end position="43"/>
    </location>
</feature>
<feature type="compositionally biased region" description="Low complexity" evidence="11">
    <location>
        <begin position="118"/>
        <end position="128"/>
    </location>
</feature>
<protein>
    <recommendedName>
        <fullName evidence="15">Mitochondrial carrier protein</fullName>
    </recommendedName>
</protein>
<proteinExistence type="inferred from homology"/>
<dbReference type="AlphaFoldDB" id="A0ABD3QTX2"/>
<evidence type="ECO:0008006" key="15">
    <source>
        <dbReference type="Google" id="ProtNLM"/>
    </source>
</evidence>
<dbReference type="PANTHER" id="PTHR45671:SF12">
    <property type="entry name" value="MITOCHONDRIAL PHOSPHATE CARRIER PROTEIN"/>
    <property type="match status" value="1"/>
</dbReference>
<feature type="transmembrane region" description="Helical" evidence="12">
    <location>
        <begin position="452"/>
        <end position="478"/>
    </location>
</feature>
<comment type="similarity">
    <text evidence="2">Belongs to the mitochondrial carrier (TC 2.A.29) family.</text>
</comment>
<evidence type="ECO:0000256" key="7">
    <source>
        <dbReference type="ARBA" id="ARBA00022989"/>
    </source>
</evidence>
<accession>A0ABD3QTX2</accession>
<evidence type="ECO:0000256" key="11">
    <source>
        <dbReference type="SAM" id="MobiDB-lite"/>
    </source>
</evidence>
<keyword evidence="3" id="KW-0813">Transport</keyword>
<comment type="subcellular location">
    <subcellularLocation>
        <location evidence="1">Mitochondrion inner membrane</location>
        <topology evidence="1">Multi-pass membrane protein</topology>
    </subcellularLocation>
</comment>
<evidence type="ECO:0000256" key="2">
    <source>
        <dbReference type="ARBA" id="ARBA00006375"/>
    </source>
</evidence>
<dbReference type="EMBL" id="JABMIG020000027">
    <property type="protein sequence ID" value="KAL3801420.1"/>
    <property type="molecule type" value="Genomic_DNA"/>
</dbReference>
<evidence type="ECO:0000256" key="3">
    <source>
        <dbReference type="ARBA" id="ARBA00022448"/>
    </source>
</evidence>
<feature type="repeat" description="Solcar" evidence="10">
    <location>
        <begin position="458"/>
        <end position="547"/>
    </location>
</feature>
<dbReference type="InterPro" id="IPR023395">
    <property type="entry name" value="MCP_dom_sf"/>
</dbReference>
<evidence type="ECO:0000256" key="6">
    <source>
        <dbReference type="ARBA" id="ARBA00022792"/>
    </source>
</evidence>
<feature type="repeat" description="Solcar" evidence="10">
    <location>
        <begin position="561"/>
        <end position="646"/>
    </location>
</feature>
<evidence type="ECO:0000313" key="14">
    <source>
        <dbReference type="Proteomes" id="UP001516023"/>
    </source>
</evidence>
<dbReference type="PROSITE" id="PS50920">
    <property type="entry name" value="SOLCAR"/>
    <property type="match status" value="3"/>
</dbReference>
<keyword evidence="8" id="KW-0496">Mitochondrion</keyword>
<dbReference type="InterPro" id="IPR044677">
    <property type="entry name" value="SLC25A3/Pic2/Mir1-like"/>
</dbReference>
<keyword evidence="9 10" id="KW-0472">Membrane</keyword>
<gene>
    <name evidence="13" type="ORF">HJC23_007030</name>
</gene>
<evidence type="ECO:0000256" key="12">
    <source>
        <dbReference type="SAM" id="Phobius"/>
    </source>
</evidence>
<feature type="transmembrane region" description="Helical" evidence="12">
    <location>
        <begin position="413"/>
        <end position="432"/>
    </location>
</feature>
<keyword evidence="5" id="KW-0677">Repeat</keyword>
<keyword evidence="4 10" id="KW-0812">Transmembrane</keyword>
<evidence type="ECO:0000256" key="5">
    <source>
        <dbReference type="ARBA" id="ARBA00022737"/>
    </source>
</evidence>
<name>A0ABD3QTX2_9STRA</name>
<dbReference type="GO" id="GO:0005743">
    <property type="term" value="C:mitochondrial inner membrane"/>
    <property type="evidence" value="ECO:0007669"/>
    <property type="project" value="UniProtKB-SubCell"/>
</dbReference>
<dbReference type="Proteomes" id="UP001516023">
    <property type="component" value="Unassembled WGS sequence"/>
</dbReference>
<organism evidence="13 14">
    <name type="scientific">Cyclotella cryptica</name>
    <dbReference type="NCBI Taxonomy" id="29204"/>
    <lineage>
        <taxon>Eukaryota</taxon>
        <taxon>Sar</taxon>
        <taxon>Stramenopiles</taxon>
        <taxon>Ochrophyta</taxon>
        <taxon>Bacillariophyta</taxon>
        <taxon>Coscinodiscophyceae</taxon>
        <taxon>Thalassiosirophycidae</taxon>
        <taxon>Stephanodiscales</taxon>
        <taxon>Stephanodiscaceae</taxon>
        <taxon>Cyclotella</taxon>
    </lineage>
</organism>
<keyword evidence="7 12" id="KW-1133">Transmembrane helix</keyword>
<evidence type="ECO:0000256" key="10">
    <source>
        <dbReference type="PROSITE-ProRule" id="PRU00282"/>
    </source>
</evidence>
<dbReference type="Pfam" id="PF00153">
    <property type="entry name" value="Mito_carr"/>
    <property type="match status" value="3"/>
</dbReference>
<comment type="caution">
    <text evidence="13">The sequence shown here is derived from an EMBL/GenBank/DDBJ whole genome shotgun (WGS) entry which is preliminary data.</text>
</comment>
<feature type="region of interest" description="Disordered" evidence="11">
    <location>
        <begin position="109"/>
        <end position="128"/>
    </location>
</feature>
<evidence type="ECO:0000256" key="8">
    <source>
        <dbReference type="ARBA" id="ARBA00023128"/>
    </source>
</evidence>
<evidence type="ECO:0000256" key="1">
    <source>
        <dbReference type="ARBA" id="ARBA00004448"/>
    </source>
</evidence>
<feature type="compositionally biased region" description="Basic residues" evidence="11">
    <location>
        <begin position="26"/>
        <end position="36"/>
    </location>
</feature>
<feature type="repeat" description="Solcar" evidence="10">
    <location>
        <begin position="360"/>
        <end position="444"/>
    </location>
</feature>
<dbReference type="InterPro" id="IPR018108">
    <property type="entry name" value="MCP_transmembrane"/>
</dbReference>
<evidence type="ECO:0000256" key="9">
    <source>
        <dbReference type="ARBA" id="ARBA00023136"/>
    </source>
</evidence>
<evidence type="ECO:0000313" key="13">
    <source>
        <dbReference type="EMBL" id="KAL3801420.1"/>
    </source>
</evidence>
<keyword evidence="14" id="KW-1185">Reference proteome</keyword>
<reference evidence="13 14" key="1">
    <citation type="journal article" date="2020" name="G3 (Bethesda)">
        <title>Improved Reference Genome for Cyclotella cryptica CCMP332, a Model for Cell Wall Morphogenesis, Salinity Adaptation, and Lipid Production in Diatoms (Bacillariophyta).</title>
        <authorList>
            <person name="Roberts W.R."/>
            <person name="Downey K.M."/>
            <person name="Ruck E.C."/>
            <person name="Traller J.C."/>
            <person name="Alverson A.J."/>
        </authorList>
    </citation>
    <scope>NUCLEOTIDE SEQUENCE [LARGE SCALE GENOMIC DNA]</scope>
    <source>
        <strain evidence="13 14">CCMP332</strain>
    </source>
</reference>
<sequence length="665" mass="72377">MKRTKAVATLLLCHPLHTTPFAPNPHTKRTARVHHHNHDDDDDERWHLHDDTILPQQDASSSSYTTRRSFLAAATLLPLALITTTSSCSAAAASTDKNTEPLSQLHLGQGQWINPHDSSSSTSTTTARSMETSIVPATFATYLARFLIRYDDDVSSWWKNLVGTYSLLTSREMRRREGRVFATFAESIRRGVHSFVCRNDGGRQTIMMEGGGVMMVVERERYALLLDMLLEKYGEREGAVRHIGLLFAMLPPNYQPVEALRVRLENVTVVDAPKNAALVESSRLQKNSLPPNFTDDVSSLLPKRYCSGYNTTTKSFQITPALQLYEIGINEESGTTAISTIFGPLSSQPLTRTRPNLGKEYYTLLGISGGVGCAVTHALVIPLDVVKTRMQTNPGEYDGVFDGARTISQEEGITALLLGTQATLVGYLWYGISVYPSYAFFKMVLADHILSPAFAVAHANDVALVAGAVASIVASLGLTPIEAARIRAVAEPEVYREMGLLGTLAVIGREDEELGWKNLYAGLPSLMTRQVIFGSVKFVAFERASEAIFAAWPGLRDATYTALGVSLVAGGFAGALSSVVSQPADSVLTYVTKQSAGGNLGVLDGAKMMVQRDGVGSLFRGLGSRCVWAGCIIAGQFLLYDVFRGLFGITGDDLNQVFEFVLLQR</sequence>
<keyword evidence="6" id="KW-0999">Mitochondrion inner membrane</keyword>
<feature type="transmembrane region" description="Helical" evidence="12">
    <location>
        <begin position="361"/>
        <end position="381"/>
    </location>
</feature>
<dbReference type="SUPFAM" id="SSF103506">
    <property type="entry name" value="Mitochondrial carrier"/>
    <property type="match status" value="1"/>
</dbReference>